<evidence type="ECO:0000313" key="1">
    <source>
        <dbReference type="EMBL" id="KPJ05281.1"/>
    </source>
</evidence>
<evidence type="ECO:0000313" key="2">
    <source>
        <dbReference type="Proteomes" id="UP000053268"/>
    </source>
</evidence>
<dbReference type="SUPFAM" id="SSF51735">
    <property type="entry name" value="NAD(P)-binding Rossmann-fold domains"/>
    <property type="match status" value="1"/>
</dbReference>
<gene>
    <name evidence="1" type="ORF">RR46_02036</name>
</gene>
<name>A0A194QP72_PAPXU</name>
<dbReference type="Proteomes" id="UP000053268">
    <property type="component" value="Unassembled WGS sequence"/>
</dbReference>
<dbReference type="InterPro" id="IPR036291">
    <property type="entry name" value="NAD(P)-bd_dom_sf"/>
</dbReference>
<accession>A0A194QP72</accession>
<dbReference type="InterPro" id="IPR002347">
    <property type="entry name" value="SDR_fam"/>
</dbReference>
<dbReference type="Pfam" id="PF13561">
    <property type="entry name" value="adh_short_C2"/>
    <property type="match status" value="1"/>
</dbReference>
<reference evidence="1 2" key="1">
    <citation type="journal article" date="2015" name="Nat. Commun.">
        <title>Outbred genome sequencing and CRISPR/Cas9 gene editing in butterflies.</title>
        <authorList>
            <person name="Li X."/>
            <person name="Fan D."/>
            <person name="Zhang W."/>
            <person name="Liu G."/>
            <person name="Zhang L."/>
            <person name="Zhao L."/>
            <person name="Fang X."/>
            <person name="Chen L."/>
            <person name="Dong Y."/>
            <person name="Chen Y."/>
            <person name="Ding Y."/>
            <person name="Zhao R."/>
            <person name="Feng M."/>
            <person name="Zhu Y."/>
            <person name="Feng Y."/>
            <person name="Jiang X."/>
            <person name="Zhu D."/>
            <person name="Xiang H."/>
            <person name="Feng X."/>
            <person name="Li S."/>
            <person name="Wang J."/>
            <person name="Zhang G."/>
            <person name="Kronforst M.R."/>
            <person name="Wang W."/>
        </authorList>
    </citation>
    <scope>NUCLEOTIDE SEQUENCE [LARGE SCALE GENOMIC DNA]</scope>
    <source>
        <strain evidence="1">Ya'a_city_454_Px</strain>
        <tissue evidence="1">Whole body</tissue>
    </source>
</reference>
<organism evidence="1 2">
    <name type="scientific">Papilio xuthus</name>
    <name type="common">Asian swallowtail butterfly</name>
    <dbReference type="NCBI Taxonomy" id="66420"/>
    <lineage>
        <taxon>Eukaryota</taxon>
        <taxon>Metazoa</taxon>
        <taxon>Ecdysozoa</taxon>
        <taxon>Arthropoda</taxon>
        <taxon>Hexapoda</taxon>
        <taxon>Insecta</taxon>
        <taxon>Pterygota</taxon>
        <taxon>Neoptera</taxon>
        <taxon>Endopterygota</taxon>
        <taxon>Lepidoptera</taxon>
        <taxon>Glossata</taxon>
        <taxon>Ditrysia</taxon>
        <taxon>Papilionoidea</taxon>
        <taxon>Papilionidae</taxon>
        <taxon>Papilioninae</taxon>
        <taxon>Papilio</taxon>
    </lineage>
</organism>
<dbReference type="EMBL" id="KQ458756">
    <property type="protein sequence ID" value="KPJ05281.1"/>
    <property type="molecule type" value="Genomic_DNA"/>
</dbReference>
<dbReference type="Gene3D" id="3.40.50.720">
    <property type="entry name" value="NAD(P)-binding Rossmann-like Domain"/>
    <property type="match status" value="1"/>
</dbReference>
<dbReference type="AlphaFoldDB" id="A0A194QP72"/>
<sequence length="64" mass="7045">MGLNEDQKKQFWDMLRKGTALDKIIEPNEVADLVLYLASDKAKSITGSSYVIDSGVLLKGIMDA</sequence>
<proteinExistence type="predicted"/>
<keyword evidence="2" id="KW-1185">Reference proteome</keyword>
<protein>
    <submittedName>
        <fullName evidence="1">Uncharacterized protein</fullName>
    </submittedName>
</protein>